<proteinExistence type="predicted"/>
<dbReference type="RefSeq" id="WP_108530063.1">
    <property type="nucleotide sequence ID" value="NZ_PYHP01000007.1"/>
</dbReference>
<feature type="transmembrane region" description="Helical" evidence="1">
    <location>
        <begin position="38"/>
        <end position="62"/>
    </location>
</feature>
<keyword evidence="1" id="KW-1133">Transmembrane helix</keyword>
<evidence type="ECO:0000256" key="1">
    <source>
        <dbReference type="SAM" id="Phobius"/>
    </source>
</evidence>
<protein>
    <recommendedName>
        <fullName evidence="4">Stage II sporulation protein M</fullName>
    </recommendedName>
</protein>
<reference evidence="2 3" key="1">
    <citation type="submission" date="2018-03" db="EMBL/GenBank/DDBJ databases">
        <title>Genome sequence of Paenibacillus elgii strain AC13 an antimicrobial compound producing bacteria.</title>
        <authorList>
            <person name="Kurokawa A.S."/>
            <person name="Araujo J.F."/>
            <person name="Costa R.A."/>
            <person name="Ortega D.B."/>
            <person name="Pires A.S."/>
            <person name="Pappas G.J.Jr."/>
            <person name="Franco O.L."/>
            <person name="Barreto C."/>
            <person name="Magalhaes B.S."/>
            <person name="Kruger R.H."/>
        </authorList>
    </citation>
    <scope>NUCLEOTIDE SEQUENCE [LARGE SCALE GENOMIC DNA]</scope>
    <source>
        <strain evidence="2 3">AC13</strain>
    </source>
</reference>
<dbReference type="Proteomes" id="UP000244184">
    <property type="component" value="Unassembled WGS sequence"/>
</dbReference>
<organism evidence="2 3">
    <name type="scientific">Paenibacillus elgii</name>
    <dbReference type="NCBI Taxonomy" id="189691"/>
    <lineage>
        <taxon>Bacteria</taxon>
        <taxon>Bacillati</taxon>
        <taxon>Bacillota</taxon>
        <taxon>Bacilli</taxon>
        <taxon>Bacillales</taxon>
        <taxon>Paenibacillaceae</taxon>
        <taxon>Paenibacillus</taxon>
    </lineage>
</organism>
<keyword evidence="1" id="KW-0472">Membrane</keyword>
<sequence length="173" mass="20082">MRCYRKGIVIVFSLLSLLFFFMGFYSSEGPANHSISKLIFSDAISIFLLNSFNVLVWFIISLIGISPIMILKSIFGMGAGWHALSISPFMYYGSSFVHGFLEWLVCLLVFMFTVEHLVHLLAYFRKEIIYEQLKQFYWRTVKKTIPMVLLILLAAAFIEVYVSNRLLIYFQSL</sequence>
<feature type="transmembrane region" description="Helical" evidence="1">
    <location>
        <begin position="100"/>
        <end position="124"/>
    </location>
</feature>
<feature type="transmembrane region" description="Helical" evidence="1">
    <location>
        <begin position="7"/>
        <end position="26"/>
    </location>
</feature>
<feature type="transmembrane region" description="Helical" evidence="1">
    <location>
        <begin position="145"/>
        <end position="163"/>
    </location>
</feature>
<comment type="caution">
    <text evidence="2">The sequence shown here is derived from an EMBL/GenBank/DDBJ whole genome shotgun (WGS) entry which is preliminary data.</text>
</comment>
<evidence type="ECO:0000313" key="3">
    <source>
        <dbReference type="Proteomes" id="UP000244184"/>
    </source>
</evidence>
<name>A0A2T6G926_9BACL</name>
<evidence type="ECO:0008006" key="4">
    <source>
        <dbReference type="Google" id="ProtNLM"/>
    </source>
</evidence>
<accession>A0A2T6G926</accession>
<gene>
    <name evidence="2" type="ORF">C8Z91_02215</name>
</gene>
<evidence type="ECO:0000313" key="2">
    <source>
        <dbReference type="EMBL" id="PUA40665.1"/>
    </source>
</evidence>
<feature type="transmembrane region" description="Helical" evidence="1">
    <location>
        <begin position="74"/>
        <end position="94"/>
    </location>
</feature>
<dbReference type="EMBL" id="PYHP01000007">
    <property type="protein sequence ID" value="PUA40665.1"/>
    <property type="molecule type" value="Genomic_DNA"/>
</dbReference>
<dbReference type="AlphaFoldDB" id="A0A2T6G926"/>
<keyword evidence="1" id="KW-0812">Transmembrane</keyword>